<comment type="subcellular location">
    <subcellularLocation>
        <location evidence="1">Cell inner membrane</location>
    </subcellularLocation>
</comment>
<dbReference type="InterPro" id="IPR022792">
    <property type="entry name" value="T2SS_protein-GspN"/>
</dbReference>
<organism evidence="11 12">
    <name type="scientific">Paraglaciecola psychrophila 170</name>
    <dbReference type="NCBI Taxonomy" id="1129794"/>
    <lineage>
        <taxon>Bacteria</taxon>
        <taxon>Pseudomonadati</taxon>
        <taxon>Pseudomonadota</taxon>
        <taxon>Gammaproteobacteria</taxon>
        <taxon>Alteromonadales</taxon>
        <taxon>Alteromonadaceae</taxon>
        <taxon>Paraglaciecola</taxon>
    </lineage>
</organism>
<evidence type="ECO:0000256" key="10">
    <source>
        <dbReference type="ARBA" id="ARBA00030772"/>
    </source>
</evidence>
<gene>
    <name evidence="11" type="ORF">C427_5474</name>
</gene>
<dbReference type="GO" id="GO:0005886">
    <property type="term" value="C:plasma membrane"/>
    <property type="evidence" value="ECO:0007669"/>
    <property type="project" value="UniProtKB-SubCell"/>
</dbReference>
<keyword evidence="12" id="KW-1185">Reference proteome</keyword>
<dbReference type="KEGG" id="gps:C427_5474"/>
<reference evidence="11 12" key="1">
    <citation type="journal article" date="2013" name="Genome Announc.">
        <title>Complete Genome Sequence of Glaciecola psychrophila Strain 170T.</title>
        <authorList>
            <person name="Yin J."/>
            <person name="Chen J."/>
            <person name="Liu G."/>
            <person name="Yu Y."/>
            <person name="Song L."/>
            <person name="Wang X."/>
            <person name="Qu X."/>
        </authorList>
    </citation>
    <scope>NUCLEOTIDE SEQUENCE [LARGE SCALE GENOMIC DNA]</scope>
    <source>
        <strain evidence="11 12">170</strain>
    </source>
</reference>
<keyword evidence="8" id="KW-0653">Protein transport</keyword>
<dbReference type="GO" id="GO:0015627">
    <property type="term" value="C:type II protein secretion system complex"/>
    <property type="evidence" value="ECO:0007669"/>
    <property type="project" value="InterPro"/>
</dbReference>
<evidence type="ECO:0000256" key="8">
    <source>
        <dbReference type="ARBA" id="ARBA00022927"/>
    </source>
</evidence>
<evidence type="ECO:0000256" key="9">
    <source>
        <dbReference type="ARBA" id="ARBA00023136"/>
    </source>
</evidence>
<evidence type="ECO:0000256" key="4">
    <source>
        <dbReference type="ARBA" id="ARBA00022448"/>
    </source>
</evidence>
<accession>M4RVI7</accession>
<evidence type="ECO:0000313" key="12">
    <source>
        <dbReference type="Proteomes" id="UP000011864"/>
    </source>
</evidence>
<evidence type="ECO:0000256" key="5">
    <source>
        <dbReference type="ARBA" id="ARBA00022475"/>
    </source>
</evidence>
<dbReference type="Pfam" id="PF01203">
    <property type="entry name" value="T2SSN"/>
    <property type="match status" value="1"/>
</dbReference>
<keyword evidence="7" id="KW-0812">Transmembrane</keyword>
<dbReference type="STRING" id="1129794.C427_5474"/>
<evidence type="ECO:0000256" key="2">
    <source>
        <dbReference type="ARBA" id="ARBA00007208"/>
    </source>
</evidence>
<keyword evidence="4" id="KW-0813">Transport</keyword>
<dbReference type="HOGENOM" id="CLU_1659080_0_0_6"/>
<protein>
    <recommendedName>
        <fullName evidence="3">Type II secretion system protein N</fullName>
    </recommendedName>
    <alternativeName>
        <fullName evidence="10">General secretion pathway protein N</fullName>
    </alternativeName>
</protein>
<dbReference type="PATRIC" id="fig|1129794.4.peg.5453"/>
<evidence type="ECO:0000256" key="6">
    <source>
        <dbReference type="ARBA" id="ARBA00022519"/>
    </source>
</evidence>
<keyword evidence="9" id="KW-0472">Membrane</keyword>
<name>M4RVI7_9ALTE</name>
<keyword evidence="6" id="KW-0997">Cell inner membrane</keyword>
<dbReference type="GO" id="GO:0015628">
    <property type="term" value="P:protein secretion by the type II secretion system"/>
    <property type="evidence" value="ECO:0007669"/>
    <property type="project" value="InterPro"/>
</dbReference>
<sequence length="159" mass="17385">MVYVIFLIVTLPAAHVLSKIQLPKGVSVSGISGTIWNGHAQRAQAKGFPISDVNWTLSFFPLVLGKISADINAGNMRDVAQISASGLVSFKGQHLKVENLLAYIPANLAISLLPLPIPIEADGRFKVELNRVDYEAGCQTFTGKRSMVECQFYRCNRSH</sequence>
<proteinExistence type="inferred from homology"/>
<comment type="similarity">
    <text evidence="2">Belongs to the GSP N family.</text>
</comment>
<evidence type="ECO:0000256" key="3">
    <source>
        <dbReference type="ARBA" id="ARBA00021563"/>
    </source>
</evidence>
<dbReference type="AlphaFoldDB" id="M4RVI7"/>
<dbReference type="EMBL" id="CP003837">
    <property type="protein sequence ID" value="AGH47571.1"/>
    <property type="molecule type" value="Genomic_DNA"/>
</dbReference>
<keyword evidence="5" id="KW-1003">Cell membrane</keyword>
<evidence type="ECO:0000256" key="7">
    <source>
        <dbReference type="ARBA" id="ARBA00022692"/>
    </source>
</evidence>
<evidence type="ECO:0000256" key="1">
    <source>
        <dbReference type="ARBA" id="ARBA00004533"/>
    </source>
</evidence>
<evidence type="ECO:0000313" key="11">
    <source>
        <dbReference type="EMBL" id="AGH47571.1"/>
    </source>
</evidence>
<dbReference type="eggNOG" id="ENOG5032RTB">
    <property type="taxonomic scope" value="Bacteria"/>
</dbReference>
<dbReference type="Proteomes" id="UP000011864">
    <property type="component" value="Chromosome"/>
</dbReference>